<gene>
    <name evidence="2" type="ORF">AB835_03555</name>
</gene>
<dbReference type="InterPro" id="IPR004919">
    <property type="entry name" value="GmrSD_N"/>
</dbReference>
<dbReference type="STRING" id="62101.AB835_03555"/>
<organism evidence="2 3">
    <name type="scientific">Candidatus Endobugula sertula</name>
    <name type="common">Bugula neritina bacterial symbiont</name>
    <dbReference type="NCBI Taxonomy" id="62101"/>
    <lineage>
        <taxon>Bacteria</taxon>
        <taxon>Pseudomonadati</taxon>
        <taxon>Pseudomonadota</taxon>
        <taxon>Gammaproteobacteria</taxon>
        <taxon>Cellvibrionales</taxon>
        <taxon>Cellvibrionaceae</taxon>
        <taxon>Candidatus Endobugula</taxon>
    </lineage>
</organism>
<feature type="domain" description="GmrSD restriction endonucleases N-terminal" evidence="1">
    <location>
        <begin position="49"/>
        <end position="183"/>
    </location>
</feature>
<evidence type="ECO:0000259" key="1">
    <source>
        <dbReference type="Pfam" id="PF03235"/>
    </source>
</evidence>
<dbReference type="AlphaFoldDB" id="A0A1D2QS27"/>
<proteinExistence type="predicted"/>
<evidence type="ECO:0000313" key="3">
    <source>
        <dbReference type="Proteomes" id="UP000242502"/>
    </source>
</evidence>
<reference evidence="2 3" key="1">
    <citation type="journal article" date="2016" name="Appl. Environ. Microbiol.">
        <title>Lack of Overt Genome Reduction in the Bryostatin-Producing Bryozoan Symbiont "Candidatus Endobugula sertula".</title>
        <authorList>
            <person name="Miller I.J."/>
            <person name="Vanee N."/>
            <person name="Fong S.S."/>
            <person name="Lim-Fong G.E."/>
            <person name="Kwan J.C."/>
        </authorList>
    </citation>
    <scope>NUCLEOTIDE SEQUENCE [LARGE SCALE GENOMIC DNA]</scope>
    <source>
        <strain evidence="2">AB1-4</strain>
    </source>
</reference>
<sequence length="365" mass="41996">MVKKKLTEITQDQIREAESAISTVTRQVKFNVAEYPVSMYVGRFSKDTGDRYFVPEYQRNATWTDEQKSQFIESLIVGLPIPFMFFYQTSGGQMEIVDGSQRMRAMRSFLKEKLILSNLVLVPELNGFTFDDLPNDRKNKLEDVTIRTIILDTDTDPSTRAEMFARINRMGTSAEPVEIRRGSLPGPVTSLIDELAKSREFSDLTPLSTKLINKREREELITRFFAYINTYDIDGGRFPGYRDRPSKFLFDYLKNSNNEAEQNPDIIDGMRKEFYKVLDFVAKTFPLGFRKSLKAKTIPRVRFEAIAVGAGLALRESPNLQVEQQTVVEKMEQQNFDRIVVSDGANVRSKLEGRIDFIKNILLQK</sequence>
<comment type="caution">
    <text evidence="2">The sequence shown here is derived from an EMBL/GenBank/DDBJ whole genome shotgun (WGS) entry which is preliminary data.</text>
</comment>
<dbReference type="Proteomes" id="UP000242502">
    <property type="component" value="Unassembled WGS sequence"/>
</dbReference>
<name>A0A1D2QS27_9GAMM</name>
<protein>
    <recommendedName>
        <fullName evidence="1">GmrSD restriction endonucleases N-terminal domain-containing protein</fullName>
    </recommendedName>
</protein>
<dbReference type="PANTHER" id="PTHR39639:SF1">
    <property type="entry name" value="DUF262 DOMAIN-CONTAINING PROTEIN"/>
    <property type="match status" value="1"/>
</dbReference>
<accession>A0A1D2QS27</accession>
<dbReference type="PANTHER" id="PTHR39639">
    <property type="entry name" value="CHROMOSOME 16, WHOLE GENOME SHOTGUN SEQUENCE"/>
    <property type="match status" value="1"/>
</dbReference>
<dbReference type="Pfam" id="PF03235">
    <property type="entry name" value="GmrSD_N"/>
    <property type="match status" value="1"/>
</dbReference>
<evidence type="ECO:0000313" key="2">
    <source>
        <dbReference type="EMBL" id="ODS24389.1"/>
    </source>
</evidence>
<dbReference type="EMBL" id="MDLC01000009">
    <property type="protein sequence ID" value="ODS24389.1"/>
    <property type="molecule type" value="Genomic_DNA"/>
</dbReference>